<reference evidence="2 3" key="1">
    <citation type="journal article" date="2021" name="MBio">
        <title>A New Model Trypanosomatid, Novymonas esmeraldas: Genomic Perception of Its 'Candidatus Pandoraea novymonadis' Endosymbiont.</title>
        <authorList>
            <person name="Zakharova A."/>
            <person name="Saura A."/>
            <person name="Butenko A."/>
            <person name="Podesvova L."/>
            <person name="Warmusova S."/>
            <person name="Kostygov A.Y."/>
            <person name="Nenarokova A."/>
            <person name="Lukes J."/>
            <person name="Opperdoes F.R."/>
            <person name="Yurchenko V."/>
        </authorList>
    </citation>
    <scope>NUCLEOTIDE SEQUENCE [LARGE SCALE GENOMIC DNA]</scope>
    <source>
        <strain evidence="2 3">E262AT.01</strain>
    </source>
</reference>
<comment type="caution">
    <text evidence="2">The sequence shown here is derived from an EMBL/GenBank/DDBJ whole genome shotgun (WGS) entry which is preliminary data.</text>
</comment>
<protein>
    <recommendedName>
        <fullName evidence="4">EF-hand domain-containing protein</fullName>
    </recommendedName>
</protein>
<evidence type="ECO:0000313" key="3">
    <source>
        <dbReference type="Proteomes" id="UP001430356"/>
    </source>
</evidence>
<evidence type="ECO:0000256" key="1">
    <source>
        <dbReference type="SAM" id="MobiDB-lite"/>
    </source>
</evidence>
<organism evidence="2 3">
    <name type="scientific">Novymonas esmeraldas</name>
    <dbReference type="NCBI Taxonomy" id="1808958"/>
    <lineage>
        <taxon>Eukaryota</taxon>
        <taxon>Discoba</taxon>
        <taxon>Euglenozoa</taxon>
        <taxon>Kinetoplastea</taxon>
        <taxon>Metakinetoplastina</taxon>
        <taxon>Trypanosomatida</taxon>
        <taxon>Trypanosomatidae</taxon>
        <taxon>Novymonas</taxon>
    </lineage>
</organism>
<gene>
    <name evidence="2" type="ORF">NESM_000614400</name>
</gene>
<feature type="compositionally biased region" description="Low complexity" evidence="1">
    <location>
        <begin position="45"/>
        <end position="55"/>
    </location>
</feature>
<proteinExistence type="predicted"/>
<sequence length="332" mass="35179">MSATPPHSPLHAPPLPRYRYHPKTGAWRKERVAEDAAGTGGGGAAAASSPVSGPVSSSTFESSYDFFLRSVRPPVQHLAAAEREERRRDATNAKLRQFEAGLLPRPATAVKGKMLSATTIEHRSTADSVGPSGVLHPLIGYASTVSLPAVYAALALVKDHPLSFAAATTAPENQLTRGDFHELLTHVGPAEVLSAAYADTMFASLPSYDVDSDTVSAPAVFTLVVEHRHHPRLNTNVAALFDAFDPDARGVVPAEVLAPDVLTAWAVQRTFGNLRDQWQRFAAVIERERGRAAAALPLLPPLASRAVVRAALCSVAGIYTAACSLDLDGSSL</sequence>
<dbReference type="Proteomes" id="UP001430356">
    <property type="component" value="Unassembled WGS sequence"/>
</dbReference>
<feature type="compositionally biased region" description="Pro residues" evidence="1">
    <location>
        <begin position="1"/>
        <end position="16"/>
    </location>
</feature>
<keyword evidence="3" id="KW-1185">Reference proteome</keyword>
<dbReference type="EMBL" id="JAECZO010000084">
    <property type="protein sequence ID" value="KAK7196746.1"/>
    <property type="molecule type" value="Genomic_DNA"/>
</dbReference>
<accession>A0AAW0ET95</accession>
<feature type="region of interest" description="Disordered" evidence="1">
    <location>
        <begin position="1"/>
        <end position="55"/>
    </location>
</feature>
<name>A0AAW0ET95_9TRYP</name>
<dbReference type="AlphaFoldDB" id="A0AAW0ET95"/>
<evidence type="ECO:0008006" key="4">
    <source>
        <dbReference type="Google" id="ProtNLM"/>
    </source>
</evidence>
<evidence type="ECO:0000313" key="2">
    <source>
        <dbReference type="EMBL" id="KAK7196746.1"/>
    </source>
</evidence>